<dbReference type="Pfam" id="PF08989">
    <property type="entry name" value="DUF1896"/>
    <property type="match status" value="1"/>
</dbReference>
<dbReference type="InterPro" id="IPR015082">
    <property type="entry name" value="DUF1896"/>
</dbReference>
<gene>
    <name evidence="1" type="ORF">CTM46_11600</name>
</gene>
<sequence length="161" mass="18422">MNKKQNIKQGLSYFLLKLRSFMRERHPERLQDTEFITARADMALITYCDAVAQGFTHPEAESMASEVLYQGLHFSKYDTLVSVLENEFERELPAPLPEKLAPILLSNKAVQTTFDKFGLTDTFAENRQYDRLYTELTGTIVLLIESNRLPTVSQAEEASPK</sequence>
<dbReference type="Gene3D" id="1.10.8.340">
    <property type="entry name" value="PG0816-like"/>
    <property type="match status" value="1"/>
</dbReference>
<evidence type="ECO:0000313" key="1">
    <source>
        <dbReference type="EMBL" id="ATV32121.1"/>
    </source>
</evidence>
<dbReference type="InterPro" id="IPR036297">
    <property type="entry name" value="PG0816-like_sf"/>
</dbReference>
<protein>
    <submittedName>
        <fullName evidence="1">Uncharacterized protein</fullName>
    </submittedName>
</protein>
<evidence type="ECO:0000313" key="2">
    <source>
        <dbReference type="Proteomes" id="UP000230742"/>
    </source>
</evidence>
<organism evidence="1 2">
    <name type="scientific">Prevotella intermedia</name>
    <dbReference type="NCBI Taxonomy" id="28131"/>
    <lineage>
        <taxon>Bacteria</taxon>
        <taxon>Pseudomonadati</taxon>
        <taxon>Bacteroidota</taxon>
        <taxon>Bacteroidia</taxon>
        <taxon>Bacteroidales</taxon>
        <taxon>Prevotellaceae</taxon>
        <taxon>Prevotella</taxon>
    </lineage>
</organism>
<dbReference type="AlphaFoldDB" id="A0A2D3LNP2"/>
<reference evidence="1 2" key="1">
    <citation type="submission" date="2017-11" db="EMBL/GenBank/DDBJ databases">
        <title>Genome sequencing of Prevotella intermedia KCOM 1949.</title>
        <authorList>
            <person name="Kook J.-K."/>
            <person name="Park S.-N."/>
            <person name="Lim Y.K."/>
        </authorList>
    </citation>
    <scope>NUCLEOTIDE SEQUENCE [LARGE SCALE GENOMIC DNA]</scope>
    <source>
        <strain evidence="1 2">KCOM 1949</strain>
    </source>
</reference>
<dbReference type="Gene3D" id="1.10.8.330">
    <property type="entry name" value="PG0816-like"/>
    <property type="match status" value="1"/>
</dbReference>
<dbReference type="RefSeq" id="WP_100014934.1">
    <property type="nucleotide sequence ID" value="NZ_CP024728.1"/>
</dbReference>
<proteinExistence type="predicted"/>
<dbReference type="EMBL" id="CP024728">
    <property type="protein sequence ID" value="ATV32121.1"/>
    <property type="molecule type" value="Genomic_DNA"/>
</dbReference>
<dbReference type="Proteomes" id="UP000230742">
    <property type="component" value="Chromosome 2"/>
</dbReference>
<name>A0A2D3LNP2_PREIN</name>
<accession>A0A2D3LNP2</accession>
<dbReference type="SUPFAM" id="SSF140753">
    <property type="entry name" value="PG0816-like"/>
    <property type="match status" value="1"/>
</dbReference>